<dbReference type="GO" id="GO:0005886">
    <property type="term" value="C:plasma membrane"/>
    <property type="evidence" value="ECO:0007669"/>
    <property type="project" value="UniProtKB-SubCell"/>
</dbReference>
<name>A0A9P0AJ28_BEMTA</name>
<evidence type="ECO:0000256" key="6">
    <source>
        <dbReference type="ARBA" id="ARBA00023170"/>
    </source>
</evidence>
<feature type="transmembrane region" description="Helical" evidence="8">
    <location>
        <begin position="311"/>
        <end position="330"/>
    </location>
</feature>
<gene>
    <name evidence="9" type="ORF">BEMITA_LOCUS11287</name>
</gene>
<dbReference type="PANTHER" id="PTHR42643:SF24">
    <property type="entry name" value="IONOTROPIC RECEPTOR 60A"/>
    <property type="match status" value="1"/>
</dbReference>
<keyword evidence="5 8" id="KW-0472">Membrane</keyword>
<feature type="transmembrane region" description="Helical" evidence="8">
    <location>
        <begin position="83"/>
        <end position="101"/>
    </location>
</feature>
<keyword evidence="4 8" id="KW-1133">Transmembrane helix</keyword>
<evidence type="ECO:0000256" key="3">
    <source>
        <dbReference type="ARBA" id="ARBA00022692"/>
    </source>
</evidence>
<evidence type="ECO:0000313" key="9">
    <source>
        <dbReference type="EMBL" id="CAH0392815.1"/>
    </source>
</evidence>
<comment type="subcellular location">
    <subcellularLocation>
        <location evidence="1">Cell membrane</location>
        <topology evidence="1">Multi-pass membrane protein</topology>
    </subcellularLocation>
</comment>
<dbReference type="AlphaFoldDB" id="A0A9P0AJ28"/>
<evidence type="ECO:0000313" key="10">
    <source>
        <dbReference type="Proteomes" id="UP001152759"/>
    </source>
</evidence>
<keyword evidence="3 8" id="KW-0812">Transmembrane</keyword>
<evidence type="ECO:0000256" key="1">
    <source>
        <dbReference type="ARBA" id="ARBA00004651"/>
    </source>
</evidence>
<evidence type="ECO:0000256" key="4">
    <source>
        <dbReference type="ARBA" id="ARBA00022989"/>
    </source>
</evidence>
<reference evidence="9" key="1">
    <citation type="submission" date="2021-12" db="EMBL/GenBank/DDBJ databases">
        <authorList>
            <person name="King R."/>
        </authorList>
    </citation>
    <scope>NUCLEOTIDE SEQUENCE</scope>
</reference>
<protein>
    <recommendedName>
        <fullName evidence="11">Ionotropic receptor</fullName>
    </recommendedName>
</protein>
<organism evidence="9 10">
    <name type="scientific">Bemisia tabaci</name>
    <name type="common">Sweetpotato whitefly</name>
    <name type="synonym">Aleurodes tabaci</name>
    <dbReference type="NCBI Taxonomy" id="7038"/>
    <lineage>
        <taxon>Eukaryota</taxon>
        <taxon>Metazoa</taxon>
        <taxon>Ecdysozoa</taxon>
        <taxon>Arthropoda</taxon>
        <taxon>Hexapoda</taxon>
        <taxon>Insecta</taxon>
        <taxon>Pterygota</taxon>
        <taxon>Neoptera</taxon>
        <taxon>Paraneoptera</taxon>
        <taxon>Hemiptera</taxon>
        <taxon>Sternorrhyncha</taxon>
        <taxon>Aleyrodoidea</taxon>
        <taxon>Aleyrodidae</taxon>
        <taxon>Aleyrodinae</taxon>
        <taxon>Bemisia</taxon>
    </lineage>
</organism>
<evidence type="ECO:0008006" key="11">
    <source>
        <dbReference type="Google" id="ProtNLM"/>
    </source>
</evidence>
<keyword evidence="6" id="KW-0675">Receptor</keyword>
<sequence>MKIANASHSAVGAEYGGCNSRQWLPRYCIQVDGVPLEVYPNEACDKEVRISSDELTDVSILSEQTFDLTRGLYINKIWNSNNYLIFILHGFAAIIISTVFSSNMTTLLTKQVRYPEIDSMNDLVEADIFIQTTSIVATSMLELQEAIVAKLTDSLHAIMAFLNIEAIHNQEIAVYYVDPTSNLSMGTDTDDYLLKTIENAHAISETDAILQSIPQALVSKKNVDVRTSLWREKMNYHLMEQSLMTYPVLFTFPKDSFLFDKVNDLLIRFLEYGHAHEYLKEIMRQEFNVTTASDDDFCDKIEPKPHSLSDLQPAFAALIIGLFISFLAFAS</sequence>
<dbReference type="Proteomes" id="UP001152759">
    <property type="component" value="Chromosome 7"/>
</dbReference>
<evidence type="ECO:0000256" key="8">
    <source>
        <dbReference type="SAM" id="Phobius"/>
    </source>
</evidence>
<keyword evidence="10" id="KW-1185">Reference proteome</keyword>
<dbReference type="InterPro" id="IPR052192">
    <property type="entry name" value="Insect_Ionotropic_Sensory_Rcpt"/>
</dbReference>
<proteinExistence type="predicted"/>
<keyword evidence="7" id="KW-0325">Glycoprotein</keyword>
<dbReference type="PANTHER" id="PTHR42643">
    <property type="entry name" value="IONOTROPIC RECEPTOR 20A-RELATED"/>
    <property type="match status" value="1"/>
</dbReference>
<evidence type="ECO:0000256" key="5">
    <source>
        <dbReference type="ARBA" id="ARBA00023136"/>
    </source>
</evidence>
<evidence type="ECO:0000256" key="7">
    <source>
        <dbReference type="ARBA" id="ARBA00023180"/>
    </source>
</evidence>
<dbReference type="EMBL" id="OU963868">
    <property type="protein sequence ID" value="CAH0392815.1"/>
    <property type="molecule type" value="Genomic_DNA"/>
</dbReference>
<keyword evidence="2" id="KW-1003">Cell membrane</keyword>
<evidence type="ECO:0000256" key="2">
    <source>
        <dbReference type="ARBA" id="ARBA00022475"/>
    </source>
</evidence>
<accession>A0A9P0AJ28</accession>